<dbReference type="InterPro" id="IPR046341">
    <property type="entry name" value="SET_dom_sf"/>
</dbReference>
<protein>
    <submittedName>
        <fullName evidence="13">Histone H3 (Lys9) methyltransferase SUV39H1/Clr4, required for transcriptional silencing</fullName>
        <ecNumber evidence="13">2.1.1.43</ecNumber>
    </submittedName>
</protein>
<dbReference type="PROSITE" id="PS51015">
    <property type="entry name" value="YDG"/>
    <property type="match status" value="1"/>
</dbReference>
<dbReference type="GO" id="GO:0032259">
    <property type="term" value="P:methylation"/>
    <property type="evidence" value="ECO:0007669"/>
    <property type="project" value="UniProtKB-KW"/>
</dbReference>
<dbReference type="Pfam" id="PF02182">
    <property type="entry name" value="SAD_SRA"/>
    <property type="match status" value="1"/>
</dbReference>
<evidence type="ECO:0000256" key="4">
    <source>
        <dbReference type="ARBA" id="ARBA00022679"/>
    </source>
</evidence>
<keyword evidence="6 7" id="KW-0539">Nucleus</keyword>
<dbReference type="PROSITE" id="PS50280">
    <property type="entry name" value="SET"/>
    <property type="match status" value="1"/>
</dbReference>
<dbReference type="SMART" id="SM00468">
    <property type="entry name" value="PreSET"/>
    <property type="match status" value="1"/>
</dbReference>
<dbReference type="STRING" id="429701.A0A2G9HYL6"/>
<keyword evidence="4 13" id="KW-0808">Transferase</keyword>
<dbReference type="GO" id="GO:0005634">
    <property type="term" value="C:nucleus"/>
    <property type="evidence" value="ECO:0007669"/>
    <property type="project" value="UniProtKB-SubCell"/>
</dbReference>
<dbReference type="InterPro" id="IPR003105">
    <property type="entry name" value="SRA_YDG"/>
</dbReference>
<name>A0A2G9HYL6_9LAMI</name>
<evidence type="ECO:0000256" key="3">
    <source>
        <dbReference type="ARBA" id="ARBA00022603"/>
    </source>
</evidence>
<dbReference type="PROSITE" id="PS50867">
    <property type="entry name" value="PRE_SET"/>
    <property type="match status" value="1"/>
</dbReference>
<keyword evidence="5" id="KW-0949">S-adenosyl-L-methionine</keyword>
<feature type="domain" description="SET" evidence="9">
    <location>
        <begin position="684"/>
        <end position="787"/>
    </location>
</feature>
<dbReference type="EMBL" id="NKXS01000728">
    <property type="protein sequence ID" value="PIN22606.1"/>
    <property type="molecule type" value="Genomic_DNA"/>
</dbReference>
<sequence>MLGEQLFEINGLNDHNFPSDFKRRKFDSVRSFPANCGTPAQVKVLYDTTHLKQNAKCNSRSTCDANACDSSLSNIKRQKVDVTRYFPKHCGPFATGSRGGESERPSGDARNPSHADVSKCEVAIPAVPLRSVPTTNVESNPEKLLALHGKDDVGIEMAKNENKVCKQEEFSNCDLGNVTKLITRAEELVNEFGVTCRTFKDVPASEDFLPESKGVHELLSSDVLHKKISIRELRPSLEVVKQEKCLIEENVVESREKEIVDLVDSCSLRTKSDQPSGCEGLSDCEMTETKHVKKLEEHSSSDVDECVPLGTKEQDESLEKFNVNYHQAIVLHSDFSDTMKQLINLSMQHEQPQGYRVLQALKKFEEQYTEVLQENKAENKTGKGIKYPHFEAADRVKAEGMWIYSERPFGHIPGIEIGHEFRFRTELAIIGLHRQLVSGIDYVVLDGKKFATSVVNSGCYENNAKEHDVLIYCGQGGNPKNAEKAVDQKLEKGNVALLNSMEMRYPFRVTQKRKRLVSSKGPNNEGNFVYVYDGLYMVNKFWDERDKNDKLVFKFELHRMSGQPRPLKCIIRTEACVVDDDVSQGKENKPIRAMNGVDDGRPRPFIYVTHIVYPHWFQRIDPIGCDCMNGCSDFEQCPCVLKNGGEIPFIENGSIIRAKPLVHECGPSRKCLPSCMNRVSQHGPRHQSRSCISSGSFICEYVRELLREKEAEQRIGNDEYLFDICDDGFVTDAAMIGNIGRFINHSCSPNLYAQEFLYDHDDKRMPHIMFFPTKNIPPLQELTYDYNYKMGQICDVNGNIKTKDCHCGSRKCTGRMY</sequence>
<keyword evidence="3 13" id="KW-0489">Methyltransferase</keyword>
<gene>
    <name evidence="13" type="ORF">CDL12_04687</name>
</gene>
<dbReference type="GO" id="GO:0008270">
    <property type="term" value="F:zinc ion binding"/>
    <property type="evidence" value="ECO:0007669"/>
    <property type="project" value="InterPro"/>
</dbReference>
<comment type="subcellular location">
    <subcellularLocation>
        <location evidence="1">Chromosome</location>
    </subcellularLocation>
    <subcellularLocation>
        <location evidence="7">Nucleus</location>
    </subcellularLocation>
</comment>
<dbReference type="InterPro" id="IPR036987">
    <property type="entry name" value="SRA-YDG_sf"/>
</dbReference>
<accession>A0A2G9HYL6</accession>
<keyword evidence="14" id="KW-1185">Reference proteome</keyword>
<dbReference type="InterPro" id="IPR007728">
    <property type="entry name" value="Pre-SET_dom"/>
</dbReference>
<dbReference type="InterPro" id="IPR001214">
    <property type="entry name" value="SET_dom"/>
</dbReference>
<evidence type="ECO:0000313" key="13">
    <source>
        <dbReference type="EMBL" id="PIN22606.1"/>
    </source>
</evidence>
<evidence type="ECO:0000259" key="9">
    <source>
        <dbReference type="PROSITE" id="PS50280"/>
    </source>
</evidence>
<dbReference type="PANTHER" id="PTHR45660">
    <property type="entry name" value="HISTONE-LYSINE N-METHYLTRANSFERASE SETMAR"/>
    <property type="match status" value="1"/>
</dbReference>
<proteinExistence type="predicted"/>
<dbReference type="OrthoDB" id="5792673at2759"/>
<comment type="caution">
    <text evidence="13">The sequence shown here is derived from an EMBL/GenBank/DDBJ whole genome shotgun (WGS) entry which is preliminary data.</text>
</comment>
<feature type="region of interest" description="Disordered" evidence="8">
    <location>
        <begin position="94"/>
        <end position="116"/>
    </location>
</feature>
<dbReference type="InterPro" id="IPR015947">
    <property type="entry name" value="PUA-like_sf"/>
</dbReference>
<dbReference type="SMART" id="SM00466">
    <property type="entry name" value="SRA"/>
    <property type="match status" value="1"/>
</dbReference>
<dbReference type="GO" id="GO:0005694">
    <property type="term" value="C:chromosome"/>
    <property type="evidence" value="ECO:0007669"/>
    <property type="project" value="UniProtKB-SubCell"/>
</dbReference>
<feature type="domain" description="Post-SET" evidence="11">
    <location>
        <begin position="801"/>
        <end position="817"/>
    </location>
</feature>
<dbReference type="GO" id="GO:0042054">
    <property type="term" value="F:histone methyltransferase activity"/>
    <property type="evidence" value="ECO:0007669"/>
    <property type="project" value="InterPro"/>
</dbReference>
<dbReference type="SUPFAM" id="SSF88697">
    <property type="entry name" value="PUA domain-like"/>
    <property type="match status" value="1"/>
</dbReference>
<evidence type="ECO:0000259" key="12">
    <source>
        <dbReference type="PROSITE" id="PS51015"/>
    </source>
</evidence>
<keyword evidence="2" id="KW-0158">Chromosome</keyword>
<feature type="domain" description="YDG" evidence="12">
    <location>
        <begin position="410"/>
        <end position="559"/>
    </location>
</feature>
<dbReference type="Pfam" id="PF00856">
    <property type="entry name" value="SET"/>
    <property type="match status" value="1"/>
</dbReference>
<dbReference type="AlphaFoldDB" id="A0A2G9HYL6"/>
<dbReference type="EC" id="2.1.1.43" evidence="13"/>
<evidence type="ECO:0000259" key="11">
    <source>
        <dbReference type="PROSITE" id="PS50868"/>
    </source>
</evidence>
<dbReference type="SMART" id="SM00317">
    <property type="entry name" value="SET"/>
    <property type="match status" value="1"/>
</dbReference>
<dbReference type="InterPro" id="IPR051357">
    <property type="entry name" value="H3K9_HMTase_SUVAR3-9"/>
</dbReference>
<dbReference type="GO" id="GO:0003690">
    <property type="term" value="F:double-stranded DNA binding"/>
    <property type="evidence" value="ECO:0007669"/>
    <property type="project" value="TreeGrafter"/>
</dbReference>
<dbReference type="PROSITE" id="PS50868">
    <property type="entry name" value="POST_SET"/>
    <property type="match status" value="1"/>
</dbReference>
<reference evidence="14" key="1">
    <citation type="journal article" date="2018" name="Gigascience">
        <title>Genome assembly of the Pink Ipe (Handroanthus impetiginosus, Bignoniaceae), a highly valued, ecologically keystone Neotropical timber forest tree.</title>
        <authorList>
            <person name="Silva-Junior O.B."/>
            <person name="Grattapaglia D."/>
            <person name="Novaes E."/>
            <person name="Collevatti R.G."/>
        </authorList>
    </citation>
    <scope>NUCLEOTIDE SEQUENCE [LARGE SCALE GENOMIC DNA]</scope>
    <source>
        <strain evidence="14">cv. UFG-1</strain>
    </source>
</reference>
<dbReference type="PANTHER" id="PTHR45660:SF46">
    <property type="entry name" value="HISTONE-LYSINE N-METHYLTRANSFERASE, H3 LYSINE-9 SPECIFIC SUVH6"/>
    <property type="match status" value="1"/>
</dbReference>
<dbReference type="Gene3D" id="2.30.280.10">
    <property type="entry name" value="SRA-YDG"/>
    <property type="match status" value="1"/>
</dbReference>
<feature type="domain" description="Pre-SET" evidence="10">
    <location>
        <begin position="623"/>
        <end position="683"/>
    </location>
</feature>
<evidence type="ECO:0000256" key="6">
    <source>
        <dbReference type="ARBA" id="ARBA00023242"/>
    </source>
</evidence>
<evidence type="ECO:0000259" key="10">
    <source>
        <dbReference type="PROSITE" id="PS50867"/>
    </source>
</evidence>
<evidence type="ECO:0000256" key="8">
    <source>
        <dbReference type="SAM" id="MobiDB-lite"/>
    </source>
</evidence>
<evidence type="ECO:0000256" key="1">
    <source>
        <dbReference type="ARBA" id="ARBA00004286"/>
    </source>
</evidence>
<dbReference type="InterPro" id="IPR003616">
    <property type="entry name" value="Post-SET_dom"/>
</dbReference>
<evidence type="ECO:0000313" key="14">
    <source>
        <dbReference type="Proteomes" id="UP000231279"/>
    </source>
</evidence>
<organism evidence="13 14">
    <name type="scientific">Handroanthus impetiginosus</name>
    <dbReference type="NCBI Taxonomy" id="429701"/>
    <lineage>
        <taxon>Eukaryota</taxon>
        <taxon>Viridiplantae</taxon>
        <taxon>Streptophyta</taxon>
        <taxon>Embryophyta</taxon>
        <taxon>Tracheophyta</taxon>
        <taxon>Spermatophyta</taxon>
        <taxon>Magnoliopsida</taxon>
        <taxon>eudicotyledons</taxon>
        <taxon>Gunneridae</taxon>
        <taxon>Pentapetalae</taxon>
        <taxon>asterids</taxon>
        <taxon>lamiids</taxon>
        <taxon>Lamiales</taxon>
        <taxon>Bignoniaceae</taxon>
        <taxon>Crescentiina</taxon>
        <taxon>Tabebuia alliance</taxon>
        <taxon>Handroanthus</taxon>
    </lineage>
</organism>
<dbReference type="Proteomes" id="UP000231279">
    <property type="component" value="Unassembled WGS sequence"/>
</dbReference>
<dbReference type="Gene3D" id="2.170.270.10">
    <property type="entry name" value="SET domain"/>
    <property type="match status" value="1"/>
</dbReference>
<evidence type="ECO:0000256" key="7">
    <source>
        <dbReference type="PROSITE-ProRule" id="PRU00358"/>
    </source>
</evidence>
<evidence type="ECO:0000256" key="2">
    <source>
        <dbReference type="ARBA" id="ARBA00022454"/>
    </source>
</evidence>
<evidence type="ECO:0000256" key="5">
    <source>
        <dbReference type="ARBA" id="ARBA00022691"/>
    </source>
</evidence>
<feature type="compositionally biased region" description="Basic and acidic residues" evidence="8">
    <location>
        <begin position="100"/>
        <end position="116"/>
    </location>
</feature>
<dbReference type="SUPFAM" id="SSF82199">
    <property type="entry name" value="SET domain"/>
    <property type="match status" value="1"/>
</dbReference>